<proteinExistence type="predicted"/>
<organism evidence="1">
    <name type="scientific">Rhizophora mucronata</name>
    <name type="common">Asiatic mangrove</name>
    <dbReference type="NCBI Taxonomy" id="61149"/>
    <lineage>
        <taxon>Eukaryota</taxon>
        <taxon>Viridiplantae</taxon>
        <taxon>Streptophyta</taxon>
        <taxon>Embryophyta</taxon>
        <taxon>Tracheophyta</taxon>
        <taxon>Spermatophyta</taxon>
        <taxon>Magnoliopsida</taxon>
        <taxon>eudicotyledons</taxon>
        <taxon>Gunneridae</taxon>
        <taxon>Pentapetalae</taxon>
        <taxon>rosids</taxon>
        <taxon>fabids</taxon>
        <taxon>Malpighiales</taxon>
        <taxon>Rhizophoraceae</taxon>
        <taxon>Rhizophora</taxon>
    </lineage>
</organism>
<reference evidence="1" key="1">
    <citation type="submission" date="2018-02" db="EMBL/GenBank/DDBJ databases">
        <title>Rhizophora mucronata_Transcriptome.</title>
        <authorList>
            <person name="Meera S.P."/>
            <person name="Sreeshan A."/>
            <person name="Augustine A."/>
        </authorList>
    </citation>
    <scope>NUCLEOTIDE SEQUENCE</scope>
    <source>
        <tissue evidence="1">Leaf</tissue>
    </source>
</reference>
<name>A0A2P2KYE0_RHIMU</name>
<sequence>MDGVVLETEEPTNETEYLRPTHKPIPIQFCRILQTLPSSNCLLWLTPPKNKRHKKKTREIQKLI</sequence>
<dbReference type="EMBL" id="GGEC01030265">
    <property type="protein sequence ID" value="MBX10749.1"/>
    <property type="molecule type" value="Transcribed_RNA"/>
</dbReference>
<dbReference type="AlphaFoldDB" id="A0A2P2KYE0"/>
<evidence type="ECO:0000313" key="1">
    <source>
        <dbReference type="EMBL" id="MBX10749.1"/>
    </source>
</evidence>
<accession>A0A2P2KYE0</accession>
<protein>
    <submittedName>
        <fullName evidence="1">Uncharacterized protein</fullName>
    </submittedName>
</protein>